<evidence type="ECO:0000259" key="5">
    <source>
        <dbReference type="Pfam" id="PF00890"/>
    </source>
</evidence>
<accession>A0A937RF51</accession>
<evidence type="ECO:0000313" key="7">
    <source>
        <dbReference type="Proteomes" id="UP000604475"/>
    </source>
</evidence>
<protein>
    <submittedName>
        <fullName evidence="6">FAD-binding protein</fullName>
    </submittedName>
</protein>
<sequence>MSTGGLSVDGSSRVLNTDGRPIGGLWTAGEITGIFHDLYPSGTSVLRSLTFGRIAGRDVAAELAKSGPRVDLSLA</sequence>
<dbReference type="Gene3D" id="3.50.50.60">
    <property type="entry name" value="FAD/NAD(P)-binding domain"/>
    <property type="match status" value="1"/>
</dbReference>
<dbReference type="InterPro" id="IPR050315">
    <property type="entry name" value="FAD-oxidoreductase_2"/>
</dbReference>
<dbReference type="AlphaFoldDB" id="A0A937RF51"/>
<evidence type="ECO:0000256" key="3">
    <source>
        <dbReference type="ARBA" id="ARBA00022827"/>
    </source>
</evidence>
<dbReference type="InterPro" id="IPR003953">
    <property type="entry name" value="FAD-dep_OxRdtase_2_FAD-bd"/>
</dbReference>
<evidence type="ECO:0000256" key="2">
    <source>
        <dbReference type="ARBA" id="ARBA00022630"/>
    </source>
</evidence>
<keyword evidence="4" id="KW-0560">Oxidoreductase</keyword>
<proteinExistence type="predicted"/>
<dbReference type="PANTHER" id="PTHR43400:SF7">
    <property type="entry name" value="FAD-DEPENDENT OXIDOREDUCTASE 2 FAD BINDING DOMAIN-CONTAINING PROTEIN"/>
    <property type="match status" value="1"/>
</dbReference>
<dbReference type="RefSeq" id="WP_203000666.1">
    <property type="nucleotide sequence ID" value="NZ_JADWYU010000117.1"/>
</dbReference>
<name>A0A937RF51_9ACTN</name>
<dbReference type="Pfam" id="PF00890">
    <property type="entry name" value="FAD_binding_2"/>
    <property type="match status" value="1"/>
</dbReference>
<gene>
    <name evidence="6" type="ORF">I7412_28555</name>
</gene>
<evidence type="ECO:0000256" key="4">
    <source>
        <dbReference type="ARBA" id="ARBA00023002"/>
    </source>
</evidence>
<dbReference type="GO" id="GO:0016491">
    <property type="term" value="F:oxidoreductase activity"/>
    <property type="evidence" value="ECO:0007669"/>
    <property type="project" value="UniProtKB-KW"/>
</dbReference>
<keyword evidence="7" id="KW-1185">Reference proteome</keyword>
<dbReference type="EMBL" id="JAEACQ010000258">
    <property type="protein sequence ID" value="MBL7631041.1"/>
    <property type="molecule type" value="Genomic_DNA"/>
</dbReference>
<evidence type="ECO:0000313" key="6">
    <source>
        <dbReference type="EMBL" id="MBL7631041.1"/>
    </source>
</evidence>
<feature type="domain" description="FAD-dependent oxidoreductase 2 FAD-binding" evidence="5">
    <location>
        <begin position="2"/>
        <end position="44"/>
    </location>
</feature>
<reference evidence="6" key="1">
    <citation type="submission" date="2020-12" db="EMBL/GenBank/DDBJ databases">
        <title>Genomic characterization of non-nitrogen-fixing Frankia strains.</title>
        <authorList>
            <person name="Carlos-Shanley C."/>
            <person name="Guerra T."/>
            <person name="Hahn D."/>
        </authorList>
    </citation>
    <scope>NUCLEOTIDE SEQUENCE</scope>
    <source>
        <strain evidence="6">CN6</strain>
    </source>
</reference>
<organism evidence="6 7">
    <name type="scientific">Frankia nepalensis</name>
    <dbReference type="NCBI Taxonomy" id="1836974"/>
    <lineage>
        <taxon>Bacteria</taxon>
        <taxon>Bacillati</taxon>
        <taxon>Actinomycetota</taxon>
        <taxon>Actinomycetes</taxon>
        <taxon>Frankiales</taxon>
        <taxon>Frankiaceae</taxon>
        <taxon>Frankia</taxon>
    </lineage>
</organism>
<keyword evidence="3" id="KW-0274">FAD</keyword>
<dbReference type="PANTHER" id="PTHR43400">
    <property type="entry name" value="FUMARATE REDUCTASE"/>
    <property type="match status" value="1"/>
</dbReference>
<dbReference type="InterPro" id="IPR036188">
    <property type="entry name" value="FAD/NAD-bd_sf"/>
</dbReference>
<keyword evidence="2" id="KW-0285">Flavoprotein</keyword>
<comment type="caution">
    <text evidence="6">The sequence shown here is derived from an EMBL/GenBank/DDBJ whole genome shotgun (WGS) entry which is preliminary data.</text>
</comment>
<comment type="cofactor">
    <cofactor evidence="1">
        <name>FAD</name>
        <dbReference type="ChEBI" id="CHEBI:57692"/>
    </cofactor>
</comment>
<dbReference type="SUPFAM" id="SSF51905">
    <property type="entry name" value="FAD/NAD(P)-binding domain"/>
    <property type="match status" value="1"/>
</dbReference>
<evidence type="ECO:0000256" key="1">
    <source>
        <dbReference type="ARBA" id="ARBA00001974"/>
    </source>
</evidence>
<dbReference type="Proteomes" id="UP000604475">
    <property type="component" value="Unassembled WGS sequence"/>
</dbReference>